<evidence type="ECO:0000256" key="11">
    <source>
        <dbReference type="HAMAP-Rule" id="MF_00366"/>
    </source>
</evidence>
<dbReference type="PANTHER" id="PTHR34476:SF1">
    <property type="entry name" value="DNA-DIRECTED RNA POLYMERASE SUBUNIT OMEGA"/>
    <property type="match status" value="1"/>
</dbReference>
<evidence type="ECO:0000256" key="6">
    <source>
        <dbReference type="ARBA" id="ARBA00022695"/>
    </source>
</evidence>
<evidence type="ECO:0000256" key="3">
    <source>
        <dbReference type="ARBA" id="ARBA00013725"/>
    </source>
</evidence>
<dbReference type="Proteomes" id="UP000019112">
    <property type="component" value="Unassembled WGS sequence"/>
</dbReference>
<evidence type="ECO:0000313" key="13">
    <source>
        <dbReference type="Proteomes" id="UP000019112"/>
    </source>
</evidence>
<gene>
    <name evidence="11" type="primary">rpoZ</name>
    <name evidence="12" type="ORF">P618_200713</name>
</gene>
<comment type="caution">
    <text evidence="12">The sequence shown here is derived from an EMBL/GenBank/DDBJ whole genome shotgun (WGS) entry which is preliminary data.</text>
</comment>
<evidence type="ECO:0000313" key="12">
    <source>
        <dbReference type="EMBL" id="ETZ07085.1"/>
    </source>
</evidence>
<dbReference type="InterPro" id="IPR003716">
    <property type="entry name" value="DNA-dir_RNA_pol_omega"/>
</dbReference>
<comment type="catalytic activity">
    <reaction evidence="10 11">
        <text>RNA(n) + a ribonucleoside 5'-triphosphate = RNA(n+1) + diphosphate</text>
        <dbReference type="Rhea" id="RHEA:21248"/>
        <dbReference type="Rhea" id="RHEA-COMP:14527"/>
        <dbReference type="Rhea" id="RHEA-COMP:17342"/>
        <dbReference type="ChEBI" id="CHEBI:33019"/>
        <dbReference type="ChEBI" id="CHEBI:61557"/>
        <dbReference type="ChEBI" id="CHEBI:140395"/>
        <dbReference type="EC" id="2.7.7.6"/>
    </reaction>
</comment>
<dbReference type="EMBL" id="AWTR02000065">
    <property type="protein sequence ID" value="ETZ07085.1"/>
    <property type="molecule type" value="Genomic_DNA"/>
</dbReference>
<keyword evidence="13" id="KW-1185">Reference proteome</keyword>
<dbReference type="HAMAP" id="MF_00366">
    <property type="entry name" value="RNApol_bact_RpoZ"/>
    <property type="match status" value="1"/>
</dbReference>
<dbReference type="InterPro" id="IPR006110">
    <property type="entry name" value="Pol_omega/Rpo6/RPB6"/>
</dbReference>
<proteinExistence type="inferred from homology"/>
<keyword evidence="7 11" id="KW-0804">Transcription</keyword>
<keyword evidence="5 11" id="KW-0808">Transferase</keyword>
<dbReference type="GO" id="GO:0003899">
    <property type="term" value="F:DNA-directed RNA polymerase activity"/>
    <property type="evidence" value="ECO:0007669"/>
    <property type="project" value="UniProtKB-UniRule"/>
</dbReference>
<organism evidence="12 13">
    <name type="scientific">Holospora obtusa F1</name>
    <dbReference type="NCBI Taxonomy" id="1399147"/>
    <lineage>
        <taxon>Bacteria</taxon>
        <taxon>Pseudomonadati</taxon>
        <taxon>Pseudomonadota</taxon>
        <taxon>Alphaproteobacteria</taxon>
        <taxon>Holosporales</taxon>
        <taxon>Holosporaceae</taxon>
        <taxon>Holospora</taxon>
    </lineage>
</organism>
<keyword evidence="6 11" id="KW-0548">Nucleotidyltransferase</keyword>
<evidence type="ECO:0000256" key="5">
    <source>
        <dbReference type="ARBA" id="ARBA00022679"/>
    </source>
</evidence>
<sequence length="103" mass="11360">MTKSNEQDGPFIENRALVSACLENISDPFLLVLLASKRAQELAYGAQAMVSPDGHKDSVVALQEIALKKVNPGDLKEMLIEGFRNSRVFSFFVMLSALNLTIF</sequence>
<evidence type="ECO:0000256" key="10">
    <source>
        <dbReference type="ARBA" id="ARBA00048552"/>
    </source>
</evidence>
<name>W6TGN7_HOLOB</name>
<evidence type="ECO:0000256" key="1">
    <source>
        <dbReference type="ARBA" id="ARBA00006711"/>
    </source>
</evidence>
<evidence type="ECO:0000256" key="4">
    <source>
        <dbReference type="ARBA" id="ARBA00022478"/>
    </source>
</evidence>
<dbReference type="GO" id="GO:0006351">
    <property type="term" value="P:DNA-templated transcription"/>
    <property type="evidence" value="ECO:0007669"/>
    <property type="project" value="UniProtKB-UniRule"/>
</dbReference>
<evidence type="ECO:0000256" key="7">
    <source>
        <dbReference type="ARBA" id="ARBA00023163"/>
    </source>
</evidence>
<dbReference type="GO" id="GO:0003677">
    <property type="term" value="F:DNA binding"/>
    <property type="evidence" value="ECO:0007669"/>
    <property type="project" value="UniProtKB-UniRule"/>
</dbReference>
<dbReference type="Gene3D" id="3.90.940.10">
    <property type="match status" value="1"/>
</dbReference>
<comment type="similarity">
    <text evidence="1 11">Belongs to the RNA polymerase subunit omega family.</text>
</comment>
<comment type="function">
    <text evidence="11">Promotes RNA polymerase assembly. Latches the N- and C-terminal regions of the beta' subunit thereby facilitating its interaction with the beta and alpha subunits.</text>
</comment>
<dbReference type="PANTHER" id="PTHR34476">
    <property type="entry name" value="DNA-DIRECTED RNA POLYMERASE SUBUNIT OMEGA"/>
    <property type="match status" value="1"/>
</dbReference>
<dbReference type="GO" id="GO:0000428">
    <property type="term" value="C:DNA-directed RNA polymerase complex"/>
    <property type="evidence" value="ECO:0007669"/>
    <property type="project" value="UniProtKB-KW"/>
</dbReference>
<protein>
    <recommendedName>
        <fullName evidence="3 11">DNA-directed RNA polymerase subunit omega</fullName>
        <shortName evidence="11">RNAP omega subunit</shortName>
        <ecNumber evidence="2 11">2.7.7.6</ecNumber>
    </recommendedName>
    <alternativeName>
        <fullName evidence="9 11">RNA polymerase omega subunit</fullName>
    </alternativeName>
    <alternativeName>
        <fullName evidence="8 11">Transcriptase subunit omega</fullName>
    </alternativeName>
</protein>
<evidence type="ECO:0000256" key="8">
    <source>
        <dbReference type="ARBA" id="ARBA00029924"/>
    </source>
</evidence>
<dbReference type="NCBIfam" id="TIGR00690">
    <property type="entry name" value="rpoZ"/>
    <property type="match status" value="1"/>
</dbReference>
<accession>W6TGN7</accession>
<dbReference type="InterPro" id="IPR036161">
    <property type="entry name" value="RPB6/omega-like_sf"/>
</dbReference>
<dbReference type="EC" id="2.7.7.6" evidence="2 11"/>
<dbReference type="SUPFAM" id="SSF63562">
    <property type="entry name" value="RPB6/omega subunit-like"/>
    <property type="match status" value="1"/>
</dbReference>
<comment type="subunit">
    <text evidence="11">The RNAP catalytic core consists of 2 alpha, 1 beta, 1 beta' and 1 omega subunit. When a sigma factor is associated with the core the holoenzyme is formed, which can initiate transcription.</text>
</comment>
<dbReference type="OrthoDB" id="8480540at2"/>
<evidence type="ECO:0000256" key="9">
    <source>
        <dbReference type="ARBA" id="ARBA00030998"/>
    </source>
</evidence>
<dbReference type="RefSeq" id="WP_021826894.1">
    <property type="nucleotide sequence ID" value="NZ_AWTR02000065.1"/>
</dbReference>
<dbReference type="STRING" id="1399147.P618_200713"/>
<evidence type="ECO:0000256" key="2">
    <source>
        <dbReference type="ARBA" id="ARBA00012418"/>
    </source>
</evidence>
<dbReference type="Pfam" id="PF01192">
    <property type="entry name" value="RNA_pol_Rpb6"/>
    <property type="match status" value="1"/>
</dbReference>
<dbReference type="eggNOG" id="COG1758">
    <property type="taxonomic scope" value="Bacteria"/>
</dbReference>
<dbReference type="AlphaFoldDB" id="W6TGN7"/>
<dbReference type="SMART" id="SM01409">
    <property type="entry name" value="RNA_pol_Rpb6"/>
    <property type="match status" value="1"/>
</dbReference>
<keyword evidence="4 11" id="KW-0240">DNA-directed RNA polymerase</keyword>
<reference evidence="12 13" key="1">
    <citation type="journal article" date="2014" name="FEMS Microbiol. Lett.">
        <title>Draft genome sequences of three Holospora species (Holospora obtusa, Holospora undulata, and Holospora elegans), endonuclear symbiotic bacteria of the ciliate Paramecium caudatum.</title>
        <authorList>
            <person name="Dohra H."/>
            <person name="Tanaka K."/>
            <person name="Suzuki T."/>
            <person name="Fujishima M."/>
            <person name="Suzuki H."/>
        </authorList>
    </citation>
    <scope>NUCLEOTIDE SEQUENCE [LARGE SCALE GENOMIC DNA]</scope>
    <source>
        <strain evidence="12 13">F1</strain>
    </source>
</reference>